<evidence type="ECO:0000313" key="1">
    <source>
        <dbReference type="EMBL" id="GFT09516.1"/>
    </source>
</evidence>
<accession>A0A8X6NE59</accession>
<dbReference type="AlphaFoldDB" id="A0A8X6NE59"/>
<evidence type="ECO:0000313" key="2">
    <source>
        <dbReference type="Proteomes" id="UP000887013"/>
    </source>
</evidence>
<gene>
    <name evidence="1" type="ORF">NPIL_654241</name>
</gene>
<organism evidence="1 2">
    <name type="scientific">Nephila pilipes</name>
    <name type="common">Giant wood spider</name>
    <name type="synonym">Nephila maculata</name>
    <dbReference type="NCBI Taxonomy" id="299642"/>
    <lineage>
        <taxon>Eukaryota</taxon>
        <taxon>Metazoa</taxon>
        <taxon>Ecdysozoa</taxon>
        <taxon>Arthropoda</taxon>
        <taxon>Chelicerata</taxon>
        <taxon>Arachnida</taxon>
        <taxon>Araneae</taxon>
        <taxon>Araneomorphae</taxon>
        <taxon>Entelegynae</taxon>
        <taxon>Araneoidea</taxon>
        <taxon>Nephilidae</taxon>
        <taxon>Nephila</taxon>
    </lineage>
</organism>
<sequence length="134" mass="15364">MSQYLISPQHRWWGDGHALLAQSLVRPGSTWFNPPQEGYDANNLIKRTCTKNQDEEKSFFPFFSLQSSLSDEEQANIHPLPCFAPLHQKAHTSSSSHFHLLYLCPVVLQYNARPRGTCHPVSHWSKQWSTGCKN</sequence>
<reference evidence="1" key="1">
    <citation type="submission" date="2020-08" db="EMBL/GenBank/DDBJ databases">
        <title>Multicomponent nature underlies the extraordinary mechanical properties of spider dragline silk.</title>
        <authorList>
            <person name="Kono N."/>
            <person name="Nakamura H."/>
            <person name="Mori M."/>
            <person name="Yoshida Y."/>
            <person name="Ohtoshi R."/>
            <person name="Malay A.D."/>
            <person name="Moran D.A.P."/>
            <person name="Tomita M."/>
            <person name="Numata K."/>
            <person name="Arakawa K."/>
        </authorList>
    </citation>
    <scope>NUCLEOTIDE SEQUENCE</scope>
</reference>
<dbReference type="EMBL" id="BMAW01103519">
    <property type="protein sequence ID" value="GFT09516.1"/>
    <property type="molecule type" value="Genomic_DNA"/>
</dbReference>
<comment type="caution">
    <text evidence="1">The sequence shown here is derived from an EMBL/GenBank/DDBJ whole genome shotgun (WGS) entry which is preliminary data.</text>
</comment>
<dbReference type="Proteomes" id="UP000887013">
    <property type="component" value="Unassembled WGS sequence"/>
</dbReference>
<name>A0A8X6NE59_NEPPI</name>
<proteinExistence type="predicted"/>
<dbReference type="OrthoDB" id="10383543at2759"/>
<keyword evidence="2" id="KW-1185">Reference proteome</keyword>
<protein>
    <submittedName>
        <fullName evidence="1">Uncharacterized protein</fullName>
    </submittedName>
</protein>